<feature type="domain" description="ABC transporter" evidence="6">
    <location>
        <begin position="5"/>
        <end position="235"/>
    </location>
</feature>
<keyword evidence="5" id="KW-0029">Amino-acid transport</keyword>
<evidence type="ECO:0000256" key="4">
    <source>
        <dbReference type="ARBA" id="ARBA00022840"/>
    </source>
</evidence>
<dbReference type="Pfam" id="PF00005">
    <property type="entry name" value="ABC_tran"/>
    <property type="match status" value="1"/>
</dbReference>
<evidence type="ECO:0000256" key="5">
    <source>
        <dbReference type="ARBA" id="ARBA00022970"/>
    </source>
</evidence>
<dbReference type="AlphaFoldDB" id="A0AAN1XXD1"/>
<dbReference type="EMBL" id="AP025523">
    <property type="protein sequence ID" value="BDE06098.1"/>
    <property type="molecule type" value="Genomic_DNA"/>
</dbReference>
<dbReference type="PANTHER" id="PTHR43820">
    <property type="entry name" value="HIGH-AFFINITY BRANCHED-CHAIN AMINO ACID TRANSPORT ATP-BINDING PROTEIN LIVF"/>
    <property type="match status" value="1"/>
</dbReference>
<dbReference type="GO" id="GO:0015658">
    <property type="term" value="F:branched-chain amino acid transmembrane transporter activity"/>
    <property type="evidence" value="ECO:0007669"/>
    <property type="project" value="TreeGrafter"/>
</dbReference>
<dbReference type="KEGG" id="vab:WPS_13740"/>
<organism evidence="7 8">
    <name type="scientific">Vulcanimicrobium alpinum</name>
    <dbReference type="NCBI Taxonomy" id="3016050"/>
    <lineage>
        <taxon>Bacteria</taxon>
        <taxon>Bacillati</taxon>
        <taxon>Vulcanimicrobiota</taxon>
        <taxon>Vulcanimicrobiia</taxon>
        <taxon>Vulcanimicrobiales</taxon>
        <taxon>Vulcanimicrobiaceae</taxon>
        <taxon>Vulcanimicrobium</taxon>
    </lineage>
</organism>
<evidence type="ECO:0000256" key="2">
    <source>
        <dbReference type="ARBA" id="ARBA00022448"/>
    </source>
</evidence>
<keyword evidence="4 7" id="KW-0067">ATP-binding</keyword>
<gene>
    <name evidence="7" type="primary">livF</name>
    <name evidence="7" type="ORF">WPS_13740</name>
</gene>
<dbReference type="InterPro" id="IPR003439">
    <property type="entry name" value="ABC_transporter-like_ATP-bd"/>
</dbReference>
<evidence type="ECO:0000259" key="6">
    <source>
        <dbReference type="PROSITE" id="PS50893"/>
    </source>
</evidence>
<dbReference type="SUPFAM" id="SSF52540">
    <property type="entry name" value="P-loop containing nucleoside triphosphate hydrolases"/>
    <property type="match status" value="1"/>
</dbReference>
<dbReference type="CDD" id="cd03224">
    <property type="entry name" value="ABC_TM1139_LivF_branched"/>
    <property type="match status" value="1"/>
</dbReference>
<dbReference type="InterPro" id="IPR027417">
    <property type="entry name" value="P-loop_NTPase"/>
</dbReference>
<proteinExistence type="inferred from homology"/>
<protein>
    <submittedName>
        <fullName evidence="7">ABC transporter ATP-binding protein</fullName>
    </submittedName>
</protein>
<dbReference type="PROSITE" id="PS50893">
    <property type="entry name" value="ABC_TRANSPORTER_2"/>
    <property type="match status" value="1"/>
</dbReference>
<comment type="similarity">
    <text evidence="1">Belongs to the ABC transporter superfamily.</text>
</comment>
<sequence length="235" mass="24481">MSAVLATSGLHAGYGNIEVLHDVAVALDAGTLCAIVGANGAGKTTLLMTLAGIHRTRSGTVTFDGRDVTHAPSHARVRAGLVLVPEGRRMLPAMSVEENLLVAAAVRGAEGNALIPDLFSRFPILRTRRNVAAGSLSGGEQQMLAIARALAIGPKALLLDEPSMGLAPKLVDEIFTIVADERARGTSILLVEQNARRALALADRAYVMERGRIVLSGTGAELATHHEVVAAYLGG</sequence>
<dbReference type="GO" id="GO:0016887">
    <property type="term" value="F:ATP hydrolysis activity"/>
    <property type="evidence" value="ECO:0007669"/>
    <property type="project" value="InterPro"/>
</dbReference>
<keyword evidence="8" id="KW-1185">Reference proteome</keyword>
<name>A0AAN1XXD1_UNVUL</name>
<dbReference type="GO" id="GO:0015807">
    <property type="term" value="P:L-amino acid transport"/>
    <property type="evidence" value="ECO:0007669"/>
    <property type="project" value="TreeGrafter"/>
</dbReference>
<dbReference type="InterPro" id="IPR017871">
    <property type="entry name" value="ABC_transporter-like_CS"/>
</dbReference>
<accession>A0AAN1XXD1</accession>
<evidence type="ECO:0000313" key="7">
    <source>
        <dbReference type="EMBL" id="BDE06098.1"/>
    </source>
</evidence>
<evidence type="ECO:0000256" key="1">
    <source>
        <dbReference type="ARBA" id="ARBA00005417"/>
    </source>
</evidence>
<dbReference type="PROSITE" id="PS00211">
    <property type="entry name" value="ABC_TRANSPORTER_1"/>
    <property type="match status" value="1"/>
</dbReference>
<dbReference type="SMART" id="SM00382">
    <property type="entry name" value="AAA"/>
    <property type="match status" value="1"/>
</dbReference>
<evidence type="ECO:0000313" key="8">
    <source>
        <dbReference type="Proteomes" id="UP001317532"/>
    </source>
</evidence>
<dbReference type="RefSeq" id="WP_317997086.1">
    <property type="nucleotide sequence ID" value="NZ_AP025523.1"/>
</dbReference>
<keyword evidence="2" id="KW-0813">Transport</keyword>
<dbReference type="InterPro" id="IPR052156">
    <property type="entry name" value="BCAA_Transport_ATP-bd_LivF"/>
</dbReference>
<dbReference type="GO" id="GO:0005524">
    <property type="term" value="F:ATP binding"/>
    <property type="evidence" value="ECO:0007669"/>
    <property type="project" value="UniProtKB-KW"/>
</dbReference>
<reference evidence="7 8" key="1">
    <citation type="journal article" date="2022" name="ISME Commun">
        <title>Vulcanimicrobium alpinus gen. nov. sp. nov., the first cultivated representative of the candidate phylum 'Eremiobacterota', is a metabolically versatile aerobic anoxygenic phototroph.</title>
        <authorList>
            <person name="Yabe S."/>
            <person name="Muto K."/>
            <person name="Abe K."/>
            <person name="Yokota A."/>
            <person name="Staudigel H."/>
            <person name="Tebo B.M."/>
        </authorList>
    </citation>
    <scope>NUCLEOTIDE SEQUENCE [LARGE SCALE GENOMIC DNA]</scope>
    <source>
        <strain evidence="7 8">WC8-2</strain>
    </source>
</reference>
<keyword evidence="3" id="KW-0547">Nucleotide-binding</keyword>
<dbReference type="PANTHER" id="PTHR43820:SF4">
    <property type="entry name" value="HIGH-AFFINITY BRANCHED-CHAIN AMINO ACID TRANSPORT ATP-BINDING PROTEIN LIVF"/>
    <property type="match status" value="1"/>
</dbReference>
<dbReference type="Proteomes" id="UP001317532">
    <property type="component" value="Chromosome"/>
</dbReference>
<dbReference type="Gene3D" id="3.40.50.300">
    <property type="entry name" value="P-loop containing nucleotide triphosphate hydrolases"/>
    <property type="match status" value="1"/>
</dbReference>
<evidence type="ECO:0000256" key="3">
    <source>
        <dbReference type="ARBA" id="ARBA00022741"/>
    </source>
</evidence>
<dbReference type="InterPro" id="IPR003593">
    <property type="entry name" value="AAA+_ATPase"/>
</dbReference>